<sequence>MVTNVSGFQTQFGLGPQHASNLATRQFEHFGCSIDKQENIVITDGMIGKRSPVGDSAQFGVYTVGGSVSLQPRPDELDFLLPYILGAAEGTDALADVFALADTLPDLVATVDREIKVQTYRGLKVNQATFRSSAGGTLGLDLDLQGKLADADANQGTFPDILSTISAKRPYIHHQSTITVNDVEIEVDNSVITIDNALDLGQFNNSQARSLIVEGPRVITWAFDTELDDAALANLIANAARGVTGSTSYTNGTDTLTFTFGLLQKPRTQIPIQGKGVIRPSHQFIAYEDLANSEPQLVVTNTNE</sequence>
<dbReference type="OrthoDB" id="255459at2"/>
<gene>
    <name evidence="1" type="ORF">Enr8_42400</name>
</gene>
<accession>A0A5C5UZ05</accession>
<reference evidence="1 2" key="1">
    <citation type="submission" date="2019-02" db="EMBL/GenBank/DDBJ databases">
        <title>Deep-cultivation of Planctomycetes and their phenomic and genomic characterization uncovers novel biology.</title>
        <authorList>
            <person name="Wiegand S."/>
            <person name="Jogler M."/>
            <person name="Boedeker C."/>
            <person name="Pinto D."/>
            <person name="Vollmers J."/>
            <person name="Rivas-Marin E."/>
            <person name="Kohn T."/>
            <person name="Peeters S.H."/>
            <person name="Heuer A."/>
            <person name="Rast P."/>
            <person name="Oberbeckmann S."/>
            <person name="Bunk B."/>
            <person name="Jeske O."/>
            <person name="Meyerdierks A."/>
            <person name="Storesund J.E."/>
            <person name="Kallscheuer N."/>
            <person name="Luecker S."/>
            <person name="Lage O.M."/>
            <person name="Pohl T."/>
            <person name="Merkel B.J."/>
            <person name="Hornburger P."/>
            <person name="Mueller R.-W."/>
            <person name="Bruemmer F."/>
            <person name="Labrenz M."/>
            <person name="Spormann A.M."/>
            <person name="Op Den Camp H."/>
            <person name="Overmann J."/>
            <person name="Amann R."/>
            <person name="Jetten M.S.M."/>
            <person name="Mascher T."/>
            <person name="Medema M.H."/>
            <person name="Devos D.P."/>
            <person name="Kaster A.-K."/>
            <person name="Ovreas L."/>
            <person name="Rohde M."/>
            <person name="Galperin M.Y."/>
            <person name="Jogler C."/>
        </authorList>
    </citation>
    <scope>NUCLEOTIDE SEQUENCE [LARGE SCALE GENOMIC DNA]</scope>
    <source>
        <strain evidence="1 2">Enr8</strain>
    </source>
</reference>
<dbReference type="AlphaFoldDB" id="A0A5C5UZ05"/>
<organism evidence="1 2">
    <name type="scientific">Blastopirellula retiformator</name>
    <dbReference type="NCBI Taxonomy" id="2527970"/>
    <lineage>
        <taxon>Bacteria</taxon>
        <taxon>Pseudomonadati</taxon>
        <taxon>Planctomycetota</taxon>
        <taxon>Planctomycetia</taxon>
        <taxon>Pirellulales</taxon>
        <taxon>Pirellulaceae</taxon>
        <taxon>Blastopirellula</taxon>
    </lineage>
</organism>
<evidence type="ECO:0000313" key="2">
    <source>
        <dbReference type="Proteomes" id="UP000318878"/>
    </source>
</evidence>
<dbReference type="Pfam" id="PF18906">
    <property type="entry name" value="Phage_tube_2"/>
    <property type="match status" value="1"/>
</dbReference>
<dbReference type="RefSeq" id="WP_146435394.1">
    <property type="nucleotide sequence ID" value="NZ_SJPF01000005.1"/>
</dbReference>
<keyword evidence="2" id="KW-1185">Reference proteome</keyword>
<proteinExistence type="predicted"/>
<comment type="caution">
    <text evidence="1">The sequence shown here is derived from an EMBL/GenBank/DDBJ whole genome shotgun (WGS) entry which is preliminary data.</text>
</comment>
<evidence type="ECO:0000313" key="1">
    <source>
        <dbReference type="EMBL" id="TWT30717.1"/>
    </source>
</evidence>
<dbReference type="Proteomes" id="UP000318878">
    <property type="component" value="Unassembled WGS sequence"/>
</dbReference>
<dbReference type="InterPro" id="IPR044000">
    <property type="entry name" value="Phage_tube_2"/>
</dbReference>
<protein>
    <submittedName>
        <fullName evidence="1">Uncharacterized protein</fullName>
    </submittedName>
</protein>
<name>A0A5C5UZ05_9BACT</name>
<dbReference type="EMBL" id="SJPF01000005">
    <property type="protein sequence ID" value="TWT30717.1"/>
    <property type="molecule type" value="Genomic_DNA"/>
</dbReference>